<dbReference type="PATRIC" id="fig|1838286.3.peg.1067"/>
<dbReference type="GO" id="GO:1904047">
    <property type="term" value="F:S-adenosyl-L-methionine binding"/>
    <property type="evidence" value="ECO:0007669"/>
    <property type="project" value="UniProtKB-UniRule"/>
</dbReference>
<feature type="binding site" evidence="8">
    <location>
        <position position="33"/>
    </location>
    <ligand>
        <name>[4Fe-4S] cluster</name>
        <dbReference type="ChEBI" id="CHEBI:49883"/>
        <note>4Fe-4S-S-AdoMet</note>
    </ligand>
</feature>
<feature type="binding site" evidence="8">
    <location>
        <position position="25"/>
    </location>
    <ligand>
        <name>substrate</name>
    </ligand>
</feature>
<proteinExistence type="inferred from homology"/>
<dbReference type="EC" id="4.3.99.3" evidence="8"/>
<evidence type="ECO:0000256" key="2">
    <source>
        <dbReference type="ARBA" id="ARBA00022691"/>
    </source>
</evidence>
<comment type="subunit">
    <text evidence="8">Homodimer.</text>
</comment>
<keyword evidence="7 8" id="KW-0456">Lyase</keyword>
<comment type="similarity">
    <text evidence="8">Belongs to the radical SAM superfamily. 7-carboxy-7-deazaguanine synthase family.</text>
</comment>
<evidence type="ECO:0000256" key="7">
    <source>
        <dbReference type="ARBA" id="ARBA00023239"/>
    </source>
</evidence>
<comment type="cofactor">
    <cofactor evidence="8">
        <name>Mg(2+)</name>
        <dbReference type="ChEBI" id="CHEBI:18420"/>
    </cofactor>
</comment>
<dbReference type="KEGG" id="obg:Verru16b_01064"/>
<feature type="binding site" evidence="8">
    <location>
        <position position="29"/>
    </location>
    <ligand>
        <name>[4Fe-4S] cluster</name>
        <dbReference type="ChEBI" id="CHEBI:49883"/>
        <note>4Fe-4S-S-AdoMet</note>
    </ligand>
</feature>
<dbReference type="Gene3D" id="3.20.20.70">
    <property type="entry name" value="Aldolase class I"/>
    <property type="match status" value="1"/>
</dbReference>
<dbReference type="SUPFAM" id="SSF102114">
    <property type="entry name" value="Radical SAM enzymes"/>
    <property type="match status" value="1"/>
</dbReference>
<feature type="binding site" evidence="8">
    <location>
        <begin position="115"/>
        <end position="117"/>
    </location>
    <ligand>
        <name>S-adenosyl-L-methionine</name>
        <dbReference type="ChEBI" id="CHEBI:59789"/>
    </ligand>
</feature>
<gene>
    <name evidence="10" type="primary">queE_1</name>
    <name evidence="8" type="synonym">queE</name>
    <name evidence="10" type="ORF">Verru16b_01064</name>
</gene>
<protein>
    <recommendedName>
        <fullName evidence="8">7-carboxy-7-deazaguanine synthase</fullName>
        <shortName evidence="8">CDG synthase</shortName>
        <ecNumber evidence="8">4.3.99.3</ecNumber>
    </recommendedName>
    <alternativeName>
        <fullName evidence="8">Queuosine biosynthesis protein QueE</fullName>
    </alternativeName>
</protein>
<evidence type="ECO:0000256" key="5">
    <source>
        <dbReference type="ARBA" id="ARBA00023004"/>
    </source>
</evidence>
<comment type="catalytic activity">
    <reaction evidence="8">
        <text>6-carboxy-5,6,7,8-tetrahydropterin + H(+) = 7-carboxy-7-carbaguanine + NH4(+)</text>
        <dbReference type="Rhea" id="RHEA:27974"/>
        <dbReference type="ChEBI" id="CHEBI:15378"/>
        <dbReference type="ChEBI" id="CHEBI:28938"/>
        <dbReference type="ChEBI" id="CHEBI:61032"/>
        <dbReference type="ChEBI" id="CHEBI:61036"/>
        <dbReference type="EC" id="4.3.99.3"/>
    </reaction>
</comment>
<dbReference type="EMBL" id="CP016094">
    <property type="protein sequence ID" value="AOS44003.1"/>
    <property type="molecule type" value="Genomic_DNA"/>
</dbReference>
<dbReference type="GO" id="GO:0008616">
    <property type="term" value="P:tRNA queuosine(34) biosynthetic process"/>
    <property type="evidence" value="ECO:0007669"/>
    <property type="project" value="UniProtKB-UniRule"/>
</dbReference>
<keyword evidence="1 8" id="KW-0004">4Fe-4S</keyword>
<keyword evidence="6 8" id="KW-0411">Iron-sulfur</keyword>
<name>A0A1D8ASY2_9BACT</name>
<dbReference type="GO" id="GO:0016840">
    <property type="term" value="F:carbon-nitrogen lyase activity"/>
    <property type="evidence" value="ECO:0007669"/>
    <property type="project" value="UniProtKB-UniRule"/>
</dbReference>
<sequence length="230" mass="25687">MLISEIFYSLQGEGELMGVPSVFVRTSGCNLRCNWCDTPYASWQPEGTPMEVEAILAEVTRHPAKHVVLTGGEPMVAPGIHELAFQLQERGYHITIETAGTILPRGIACDLASISPKLKHSAPDARLDDTWRRKHEELRWQPAVVTAWMACQDYQLKFVVSSEADVTELEGMLRETDTAIPPSKVLLMPEGVTIEALRSRAGWLGEVCKARGYRYAPRLHIELYGNRRGT</sequence>
<dbReference type="SFLD" id="SFLDG01067">
    <property type="entry name" value="SPASM/twitch_domain_containing"/>
    <property type="match status" value="1"/>
</dbReference>
<dbReference type="Proteomes" id="UP000095228">
    <property type="component" value="Chromosome"/>
</dbReference>
<feature type="binding site" evidence="8">
    <location>
        <position position="70"/>
    </location>
    <ligand>
        <name>substrate</name>
    </ligand>
</feature>
<evidence type="ECO:0000256" key="1">
    <source>
        <dbReference type="ARBA" id="ARBA00022485"/>
    </source>
</evidence>
<feature type="binding site" evidence="8">
    <location>
        <begin position="10"/>
        <end position="12"/>
    </location>
    <ligand>
        <name>substrate</name>
    </ligand>
</feature>
<keyword evidence="11" id="KW-1185">Reference proteome</keyword>
<dbReference type="PANTHER" id="PTHR42836:SF1">
    <property type="entry name" value="7-CARBOXY-7-DEAZAGUANINE SYNTHASE"/>
    <property type="match status" value="1"/>
</dbReference>
<feature type="domain" description="Radical SAM core" evidence="9">
    <location>
        <begin position="16"/>
        <end position="227"/>
    </location>
</feature>
<comment type="caution">
    <text evidence="8">Lacks conserved residue(s) required for the propagation of feature annotation.</text>
</comment>
<dbReference type="InterPro" id="IPR013785">
    <property type="entry name" value="Aldolase_TIM"/>
</dbReference>
<dbReference type="UniPathway" id="UPA00391"/>
<dbReference type="Pfam" id="PF04055">
    <property type="entry name" value="Radical_SAM"/>
    <property type="match status" value="1"/>
</dbReference>
<evidence type="ECO:0000313" key="11">
    <source>
        <dbReference type="Proteomes" id="UP000095228"/>
    </source>
</evidence>
<dbReference type="InterPro" id="IPR024924">
    <property type="entry name" value="7-CO-7-deazaguanine_synth-like"/>
</dbReference>
<dbReference type="CDD" id="cd01335">
    <property type="entry name" value="Radical_SAM"/>
    <property type="match status" value="1"/>
</dbReference>
<dbReference type="OrthoDB" id="9792276at2"/>
<keyword evidence="3 8" id="KW-0479">Metal-binding</keyword>
<dbReference type="PROSITE" id="PS51918">
    <property type="entry name" value="RADICAL_SAM"/>
    <property type="match status" value="1"/>
</dbReference>
<dbReference type="STRING" id="1838286.Verru16b_01064"/>
<dbReference type="HAMAP" id="MF_00917">
    <property type="entry name" value="QueE"/>
    <property type="match status" value="1"/>
</dbReference>
<evidence type="ECO:0000256" key="4">
    <source>
        <dbReference type="ARBA" id="ARBA00022842"/>
    </source>
</evidence>
<keyword evidence="4 8" id="KW-0460">Magnesium</keyword>
<dbReference type="GO" id="GO:0051539">
    <property type="term" value="F:4 iron, 4 sulfur cluster binding"/>
    <property type="evidence" value="ECO:0007669"/>
    <property type="project" value="UniProtKB-UniRule"/>
</dbReference>
<reference evidence="10 11" key="1">
    <citation type="submission" date="2016-06" db="EMBL/GenBank/DDBJ databases">
        <title>Three novel species with peptidoglycan cell walls form the new genus Lacunisphaera gen. nov. in the family Opitutaceae of the verrucomicrobial subdivision 4.</title>
        <authorList>
            <person name="Rast P."/>
            <person name="Gloeckner I."/>
            <person name="Jogler M."/>
            <person name="Boedeker C."/>
            <person name="Jeske O."/>
            <person name="Wiegand S."/>
            <person name="Reinhardt R."/>
            <person name="Schumann P."/>
            <person name="Rohde M."/>
            <person name="Spring S."/>
            <person name="Gloeckner F.O."/>
            <person name="Jogler C."/>
        </authorList>
    </citation>
    <scope>NUCLEOTIDE SEQUENCE [LARGE SCALE GENOMIC DNA]</scope>
    <source>
        <strain evidence="10 11">IG16b</strain>
    </source>
</reference>
<evidence type="ECO:0000259" key="9">
    <source>
        <dbReference type="PROSITE" id="PS51918"/>
    </source>
</evidence>
<feature type="binding site" evidence="8">
    <location>
        <position position="36"/>
    </location>
    <ligand>
        <name>[4Fe-4S] cluster</name>
        <dbReference type="ChEBI" id="CHEBI:49883"/>
        <note>4Fe-4S-S-AdoMet</note>
    </ligand>
</feature>
<keyword evidence="5 8" id="KW-0408">Iron</keyword>
<dbReference type="GO" id="GO:0000287">
    <property type="term" value="F:magnesium ion binding"/>
    <property type="evidence" value="ECO:0007669"/>
    <property type="project" value="UniProtKB-UniRule"/>
</dbReference>
<evidence type="ECO:0000256" key="6">
    <source>
        <dbReference type="ARBA" id="ARBA00023014"/>
    </source>
</evidence>
<evidence type="ECO:0000313" key="10">
    <source>
        <dbReference type="EMBL" id="AOS44003.1"/>
    </source>
</evidence>
<feature type="binding site" evidence="8">
    <location>
        <position position="72"/>
    </location>
    <ligand>
        <name>S-adenosyl-L-methionine</name>
        <dbReference type="ChEBI" id="CHEBI:59789"/>
    </ligand>
</feature>
<organism evidence="10 11">
    <name type="scientific">Lacunisphaera limnophila</name>
    <dbReference type="NCBI Taxonomy" id="1838286"/>
    <lineage>
        <taxon>Bacteria</taxon>
        <taxon>Pseudomonadati</taxon>
        <taxon>Verrucomicrobiota</taxon>
        <taxon>Opitutia</taxon>
        <taxon>Opitutales</taxon>
        <taxon>Opitutaceae</taxon>
        <taxon>Lacunisphaera</taxon>
    </lineage>
</organism>
<dbReference type="SFLD" id="SFLDS00029">
    <property type="entry name" value="Radical_SAM"/>
    <property type="match status" value="1"/>
</dbReference>
<keyword evidence="2 8" id="KW-0949">S-adenosyl-L-methionine</keyword>
<feature type="binding site" evidence="8">
    <location>
        <begin position="35"/>
        <end position="37"/>
    </location>
    <ligand>
        <name>S-adenosyl-L-methionine</name>
        <dbReference type="ChEBI" id="CHEBI:59789"/>
    </ligand>
</feature>
<comment type="cofactor">
    <cofactor evidence="8">
        <name>[4Fe-4S] cluster</name>
        <dbReference type="ChEBI" id="CHEBI:49883"/>
    </cofactor>
    <text evidence="8">Binds 1 [4Fe-4S] cluster. The cluster is coordinated with 3 cysteines and an exchangeable S-adenosyl-L-methionine.</text>
</comment>
<comment type="function">
    <text evidence="8">Catalyzes the complex heterocyclic radical-mediated conversion of 6-carboxy-5,6,7,8-tetrahydropterin (CPH4) to 7-carboxy-7-deazaguanine (CDG), a step common to the biosynthetic pathways of all 7-deazapurine-containing compounds.</text>
</comment>
<accession>A0A1D8ASY2</accession>
<dbReference type="InterPro" id="IPR058240">
    <property type="entry name" value="rSAM_sf"/>
</dbReference>
<evidence type="ECO:0000256" key="3">
    <source>
        <dbReference type="ARBA" id="ARBA00022723"/>
    </source>
</evidence>
<comment type="cofactor">
    <cofactor evidence="8">
        <name>S-adenosyl-L-methionine</name>
        <dbReference type="ChEBI" id="CHEBI:59789"/>
    </cofactor>
    <text evidence="8">Binds 1 S-adenosyl-L-methionine per subunit.</text>
</comment>
<dbReference type="RefSeq" id="WP_069961304.1">
    <property type="nucleotide sequence ID" value="NZ_CP016094.1"/>
</dbReference>
<dbReference type="AlphaFoldDB" id="A0A1D8ASY2"/>
<feature type="binding site" evidence="8">
    <location>
        <position position="38"/>
    </location>
    <ligand>
        <name>Mg(2+)</name>
        <dbReference type="ChEBI" id="CHEBI:18420"/>
    </ligand>
</feature>
<dbReference type="PANTHER" id="PTHR42836">
    <property type="entry name" value="7-CARBOXY-7-DEAZAGUANINE SYNTHASE"/>
    <property type="match status" value="1"/>
</dbReference>
<comment type="pathway">
    <text evidence="8">Purine metabolism; 7-cyano-7-deazaguanine biosynthesis.</text>
</comment>
<keyword evidence="8" id="KW-0671">Queuosine biosynthesis</keyword>
<dbReference type="PIRSF" id="PIRSF000370">
    <property type="entry name" value="QueE"/>
    <property type="match status" value="1"/>
</dbReference>
<dbReference type="InterPro" id="IPR007197">
    <property type="entry name" value="rSAM"/>
</dbReference>
<evidence type="ECO:0000256" key="8">
    <source>
        <dbReference type="HAMAP-Rule" id="MF_00917"/>
    </source>
</evidence>